<evidence type="ECO:0000313" key="2">
    <source>
        <dbReference type="Proteomes" id="UP000607796"/>
    </source>
</evidence>
<gene>
    <name evidence="1" type="ORF">IQ782_25575</name>
</gene>
<organism evidence="1 2">
    <name type="scientific">Salipiger mangrovisoli</name>
    <dbReference type="NCBI Taxonomy" id="2865933"/>
    <lineage>
        <taxon>Bacteria</taxon>
        <taxon>Pseudomonadati</taxon>
        <taxon>Pseudomonadota</taxon>
        <taxon>Alphaproteobacteria</taxon>
        <taxon>Rhodobacterales</taxon>
        <taxon>Roseobacteraceae</taxon>
        <taxon>Salipiger</taxon>
    </lineage>
</organism>
<name>A0ABR9X9Q6_9RHOB</name>
<keyword evidence="2" id="KW-1185">Reference proteome</keyword>
<dbReference type="EMBL" id="JADFFK010000028">
    <property type="protein sequence ID" value="MBE9640227.1"/>
    <property type="molecule type" value="Genomic_DNA"/>
</dbReference>
<dbReference type="SUPFAM" id="SSF53474">
    <property type="entry name" value="alpha/beta-Hydrolases"/>
    <property type="match status" value="1"/>
</dbReference>
<sequence length="458" mass="50987">MADTHLHDCRLVHVSASENVVQGLCDEFDCSGYVLEGQHGLNLLVSKADAERLHDHLDSHAFIHEFPVRAKNLPKGLKRLARKTKTESFGKVDDWTSGDKIWGWFPLDRLEGRKLFVYQGETLFAETEANIFRPDLYEAGVDEGIAGFVCACPVFAPDGPRVTIRNAAGKVLAAIAPPAREARAPSAKPIEAAASQGIERGPGTALALNAVPEPDESGHYSVHLNRFSLDYFVSTGTSNRMIVFSPGFLNKNRFPYPYFQRMKWARHFDDTCVFLTDPTLLLGDTQIGWFVGDQETHYLPAVAEYIGKLAQSRSIPAENVIFFGSSAGGFSSIGFAAHLRGARALAANPQTNGLKLHSPSQLANTLRSCLQITDVSDAYRNHAERFVLSEMFRKLGHVPRITIWQNFYDRYHVEHHLLPFMNEIKDLSPTKSIDVVMAARPEDGHDPPDLPIIQHLFR</sequence>
<proteinExistence type="predicted"/>
<dbReference type="InterPro" id="IPR029058">
    <property type="entry name" value="AB_hydrolase_fold"/>
</dbReference>
<reference evidence="1 2" key="1">
    <citation type="journal article" date="2021" name="Int. J. Syst. Evol. Microbiol.">
        <title>Salipiger mangrovisoli sp. nov., isolated from mangrove soil and the proposal for the reclassification of Paraphaeobacter pallidus as Salipiger pallidus comb. nov.</title>
        <authorList>
            <person name="Du J."/>
            <person name="Liu Y."/>
            <person name="Pei T."/>
            <person name="Deng M.R."/>
            <person name="Zhu H."/>
        </authorList>
    </citation>
    <scope>NUCLEOTIDE SEQUENCE [LARGE SCALE GENOMIC DNA]</scope>
    <source>
        <strain evidence="1 2">6D45A</strain>
    </source>
</reference>
<protein>
    <submittedName>
        <fullName evidence="1">Uncharacterized protein</fullName>
    </submittedName>
</protein>
<dbReference type="RefSeq" id="WP_194137499.1">
    <property type="nucleotide sequence ID" value="NZ_JADFFK010000028.1"/>
</dbReference>
<dbReference type="Proteomes" id="UP000607796">
    <property type="component" value="Unassembled WGS sequence"/>
</dbReference>
<accession>A0ABR9X9Q6</accession>
<comment type="caution">
    <text evidence="1">The sequence shown here is derived from an EMBL/GenBank/DDBJ whole genome shotgun (WGS) entry which is preliminary data.</text>
</comment>
<evidence type="ECO:0000313" key="1">
    <source>
        <dbReference type="EMBL" id="MBE9640227.1"/>
    </source>
</evidence>